<evidence type="ECO:0000256" key="4">
    <source>
        <dbReference type="ARBA" id="ARBA00022801"/>
    </source>
</evidence>
<keyword evidence="5" id="KW-0862">Zinc</keyword>
<evidence type="ECO:0000313" key="10">
    <source>
        <dbReference type="Proteomes" id="UP000053825"/>
    </source>
</evidence>
<accession>A0A0L7QNP6</accession>
<keyword evidence="10" id="KW-1185">Reference proteome</keyword>
<dbReference type="AlphaFoldDB" id="A0A0L7QNP6"/>
<dbReference type="GO" id="GO:0030678">
    <property type="term" value="C:mitochondrial ribonuclease P complex"/>
    <property type="evidence" value="ECO:0007669"/>
    <property type="project" value="TreeGrafter"/>
</dbReference>
<dbReference type="GO" id="GO:0001682">
    <property type="term" value="P:tRNA 5'-leader removal"/>
    <property type="evidence" value="ECO:0007669"/>
    <property type="project" value="TreeGrafter"/>
</dbReference>
<dbReference type="PANTHER" id="PTHR13547">
    <property type="match status" value="1"/>
</dbReference>
<comment type="subcellular location">
    <subcellularLocation>
        <location evidence="1">Mitochondrion</location>
    </subcellularLocation>
</comment>
<dbReference type="GO" id="GO:0004526">
    <property type="term" value="F:ribonuclease P activity"/>
    <property type="evidence" value="ECO:0007669"/>
    <property type="project" value="TreeGrafter"/>
</dbReference>
<dbReference type="OrthoDB" id="46913at2759"/>
<dbReference type="CDD" id="cd18718">
    <property type="entry name" value="PIN_PRORP"/>
    <property type="match status" value="1"/>
</dbReference>
<proteinExistence type="inferred from homology"/>
<dbReference type="GO" id="GO:0046872">
    <property type="term" value="F:metal ion binding"/>
    <property type="evidence" value="ECO:0007669"/>
    <property type="project" value="UniProtKB-KW"/>
</dbReference>
<evidence type="ECO:0000256" key="1">
    <source>
        <dbReference type="ARBA" id="ARBA00004173"/>
    </source>
</evidence>
<dbReference type="Gene3D" id="3.40.50.11980">
    <property type="match status" value="1"/>
</dbReference>
<evidence type="ECO:0000256" key="6">
    <source>
        <dbReference type="ARBA" id="ARBA00022946"/>
    </source>
</evidence>
<dbReference type="Pfam" id="PF16953">
    <property type="entry name" value="PRORP"/>
    <property type="match status" value="1"/>
</dbReference>
<evidence type="ECO:0000313" key="9">
    <source>
        <dbReference type="EMBL" id="KOC60245.1"/>
    </source>
</evidence>
<keyword evidence="3" id="KW-0479">Metal-binding</keyword>
<feature type="domain" description="PRORP" evidence="8">
    <location>
        <begin position="235"/>
        <end position="453"/>
    </location>
</feature>
<dbReference type="GO" id="GO:0097745">
    <property type="term" value="P:mitochondrial tRNA 5'-end processing"/>
    <property type="evidence" value="ECO:0007669"/>
    <property type="project" value="TreeGrafter"/>
</dbReference>
<evidence type="ECO:0000256" key="5">
    <source>
        <dbReference type="ARBA" id="ARBA00022833"/>
    </source>
</evidence>
<keyword evidence="7" id="KW-0496">Mitochondrion</keyword>
<dbReference type="Proteomes" id="UP000053825">
    <property type="component" value="Unassembled WGS sequence"/>
</dbReference>
<name>A0A0L7QNP6_9HYME</name>
<keyword evidence="6" id="KW-0809">Transit peptide</keyword>
<gene>
    <name evidence="9" type="ORF">WH47_09019</name>
</gene>
<comment type="similarity">
    <text evidence="2">Belongs to the PPR family. P subfamily.</text>
</comment>
<evidence type="ECO:0000259" key="8">
    <source>
        <dbReference type="Pfam" id="PF16953"/>
    </source>
</evidence>
<keyword evidence="4" id="KW-0378">Hydrolase</keyword>
<dbReference type="STRING" id="597456.A0A0L7QNP6"/>
<protein>
    <submittedName>
        <fullName evidence="9">Mitochondrial ribonuclease P protein 3</fullName>
    </submittedName>
</protein>
<evidence type="ECO:0000256" key="7">
    <source>
        <dbReference type="ARBA" id="ARBA00023128"/>
    </source>
</evidence>
<evidence type="ECO:0000256" key="3">
    <source>
        <dbReference type="ARBA" id="ARBA00022723"/>
    </source>
</evidence>
<reference evidence="9 10" key="1">
    <citation type="submission" date="2015-07" db="EMBL/GenBank/DDBJ databases">
        <title>The genome of Habropoda laboriosa.</title>
        <authorList>
            <person name="Pan H."/>
            <person name="Kapheim K."/>
        </authorList>
    </citation>
    <scope>NUCLEOTIDE SEQUENCE [LARGE SCALE GENOMIC DNA]</scope>
    <source>
        <strain evidence="9">0110345459</strain>
    </source>
</reference>
<dbReference type="InterPro" id="IPR031595">
    <property type="entry name" value="PRORP_C"/>
</dbReference>
<dbReference type="InterPro" id="IPR033495">
    <property type="entry name" value="MRPP3_PIN_dom"/>
</dbReference>
<evidence type="ECO:0000256" key="2">
    <source>
        <dbReference type="ARBA" id="ARBA00007626"/>
    </source>
</evidence>
<sequence>MFTHTNISKETWESIRKYMMETELHPSIVDSVILKLFKNKNLVDVGILYYKFLVNNNCHLNVITQTTFLELYEHKISIDETDKEYVLNLYKYFISEYSSLEINMSTALVVSLCKIGESKKAMEIIERFERNDQIFLRVAYDVLISHLYDCGEADKAYEYLLISFKKGPGPLNGSYISYWKYHSKDRCTFTQKVERLFSLWRKYGIKPSEESIRKCMMICNDLGWSAKLTKLDGLKCTVCKQELSQILSKKDYERLCKVVKEKLIFDNLYIVSNPKEVQNFIKYIEKGTPYDIIVDGLNFICRSFGSYKQLQRLIVKQAGEGKKVLVIGRKHIKKHIIENSLANYFYVDNMSKDDLFVLYAALSSGPNAKVISNDLMRQHEFIINDVELQTLFKKWQIAQQYSVQSSYNLQQLTKISTPIDAIVQKQSNCWHIPYNIDDCQPRQRHISNDDWACFNTCP</sequence>
<organism evidence="9 10">
    <name type="scientific">Habropoda laboriosa</name>
    <dbReference type="NCBI Taxonomy" id="597456"/>
    <lineage>
        <taxon>Eukaryota</taxon>
        <taxon>Metazoa</taxon>
        <taxon>Ecdysozoa</taxon>
        <taxon>Arthropoda</taxon>
        <taxon>Hexapoda</taxon>
        <taxon>Insecta</taxon>
        <taxon>Pterygota</taxon>
        <taxon>Neoptera</taxon>
        <taxon>Endopterygota</taxon>
        <taxon>Hymenoptera</taxon>
        <taxon>Apocrita</taxon>
        <taxon>Aculeata</taxon>
        <taxon>Apoidea</taxon>
        <taxon>Anthophila</taxon>
        <taxon>Apidae</taxon>
        <taxon>Habropoda</taxon>
    </lineage>
</organism>
<dbReference type="EMBL" id="KQ414849">
    <property type="protein sequence ID" value="KOC60245.1"/>
    <property type="molecule type" value="Genomic_DNA"/>
</dbReference>
<dbReference type="PANTHER" id="PTHR13547:SF1">
    <property type="entry name" value="MITOCHONDRIAL RIBONUCLEASE P CATALYTIC SUBUNIT"/>
    <property type="match status" value="1"/>
</dbReference>